<keyword evidence="2" id="KW-0805">Transcription regulation</keyword>
<keyword evidence="7" id="KW-1185">Reference proteome</keyword>
<dbReference type="PRINTS" id="PR00039">
    <property type="entry name" value="HTHLYSR"/>
</dbReference>
<dbReference type="InterPro" id="IPR036388">
    <property type="entry name" value="WH-like_DNA-bd_sf"/>
</dbReference>
<protein>
    <submittedName>
        <fullName evidence="6">LysR family transcriptional regulator</fullName>
    </submittedName>
</protein>
<dbReference type="PANTHER" id="PTHR30346:SF29">
    <property type="entry name" value="LYSR SUBSTRATE-BINDING"/>
    <property type="match status" value="1"/>
</dbReference>
<proteinExistence type="inferred from homology"/>
<evidence type="ECO:0000256" key="2">
    <source>
        <dbReference type="ARBA" id="ARBA00023015"/>
    </source>
</evidence>
<keyword evidence="3" id="KW-0238">DNA-binding</keyword>
<evidence type="ECO:0000259" key="5">
    <source>
        <dbReference type="PROSITE" id="PS50931"/>
    </source>
</evidence>
<gene>
    <name evidence="6" type="ORF">AB1207_23060</name>
</gene>
<dbReference type="InterPro" id="IPR036390">
    <property type="entry name" value="WH_DNA-bd_sf"/>
</dbReference>
<evidence type="ECO:0000256" key="1">
    <source>
        <dbReference type="ARBA" id="ARBA00009437"/>
    </source>
</evidence>
<keyword evidence="4" id="KW-0804">Transcription</keyword>
<dbReference type="CDD" id="cd05466">
    <property type="entry name" value="PBP2_LTTR_substrate"/>
    <property type="match status" value="1"/>
</dbReference>
<sequence length="302" mass="31530">MTSPFETERDARFFLAVVDEGGITAAAATLFVAQPSLSQAVRVLERRTGRDLFERTPRGTVPTAAGRALVPVARAVLDRAGAGRAAVADVVAVRAGTLRLVAHASVAADPLAAAVGEFRRRHPGVDVVVEDARDDDALVRRLAAGDADLALVHLPLPEHPALVVRELGRQQVHAAFPPGTDLPPGPVTLDDLRPHPLVALLHGGSARRAVRDALEVAGQVAPGGTWHARVSTPRVGAAIPLVLAGAGVALVGDWYAHRIADLGGVVRPLDPPVHSPYGTVRRREGTGPVAAAFADLLAVRCR</sequence>
<dbReference type="InterPro" id="IPR005119">
    <property type="entry name" value="LysR_subst-bd"/>
</dbReference>
<dbReference type="EMBL" id="JBFNQN010000020">
    <property type="protein sequence ID" value="MEW9267631.1"/>
    <property type="molecule type" value="Genomic_DNA"/>
</dbReference>
<reference evidence="6 7" key="1">
    <citation type="submission" date="2024-07" db="EMBL/GenBank/DDBJ databases">
        <authorList>
            <person name="Thanompreechachai J."/>
            <person name="Duangmal K."/>
        </authorList>
    </citation>
    <scope>NUCLEOTIDE SEQUENCE [LARGE SCALE GENOMIC DNA]</scope>
    <source>
        <strain evidence="6 7">KCTC 19886</strain>
    </source>
</reference>
<dbReference type="SUPFAM" id="SSF46785">
    <property type="entry name" value="Winged helix' DNA-binding domain"/>
    <property type="match status" value="1"/>
</dbReference>
<dbReference type="SUPFAM" id="SSF53850">
    <property type="entry name" value="Periplasmic binding protein-like II"/>
    <property type="match status" value="1"/>
</dbReference>
<dbReference type="PROSITE" id="PS50931">
    <property type="entry name" value="HTH_LYSR"/>
    <property type="match status" value="1"/>
</dbReference>
<name>A0ABV3PDD1_9ACTN</name>
<dbReference type="Pfam" id="PF03466">
    <property type="entry name" value="LysR_substrate"/>
    <property type="match status" value="1"/>
</dbReference>
<comment type="similarity">
    <text evidence="1">Belongs to the LysR transcriptional regulatory family.</text>
</comment>
<dbReference type="RefSeq" id="WP_367641043.1">
    <property type="nucleotide sequence ID" value="NZ_JBFNQN010000020.1"/>
</dbReference>
<evidence type="ECO:0000256" key="3">
    <source>
        <dbReference type="ARBA" id="ARBA00023125"/>
    </source>
</evidence>
<dbReference type="Gene3D" id="3.40.190.290">
    <property type="match status" value="1"/>
</dbReference>
<evidence type="ECO:0000256" key="4">
    <source>
        <dbReference type="ARBA" id="ARBA00023163"/>
    </source>
</evidence>
<dbReference type="Pfam" id="PF00126">
    <property type="entry name" value="HTH_1"/>
    <property type="match status" value="1"/>
</dbReference>
<dbReference type="Gene3D" id="1.10.10.10">
    <property type="entry name" value="Winged helix-like DNA-binding domain superfamily/Winged helix DNA-binding domain"/>
    <property type="match status" value="1"/>
</dbReference>
<dbReference type="Proteomes" id="UP001555826">
    <property type="component" value="Unassembled WGS sequence"/>
</dbReference>
<evidence type="ECO:0000313" key="6">
    <source>
        <dbReference type="EMBL" id="MEW9267631.1"/>
    </source>
</evidence>
<dbReference type="PANTHER" id="PTHR30346">
    <property type="entry name" value="TRANSCRIPTIONAL DUAL REGULATOR HCAR-RELATED"/>
    <property type="match status" value="1"/>
</dbReference>
<evidence type="ECO:0000313" key="7">
    <source>
        <dbReference type="Proteomes" id="UP001555826"/>
    </source>
</evidence>
<accession>A0ABV3PDD1</accession>
<feature type="domain" description="HTH lysR-type" evidence="5">
    <location>
        <begin position="6"/>
        <end position="63"/>
    </location>
</feature>
<comment type="caution">
    <text evidence="6">The sequence shown here is derived from an EMBL/GenBank/DDBJ whole genome shotgun (WGS) entry which is preliminary data.</text>
</comment>
<organism evidence="6 7">
    <name type="scientific">Kineococcus endophyticus</name>
    <dbReference type="NCBI Taxonomy" id="1181883"/>
    <lineage>
        <taxon>Bacteria</taxon>
        <taxon>Bacillati</taxon>
        <taxon>Actinomycetota</taxon>
        <taxon>Actinomycetes</taxon>
        <taxon>Kineosporiales</taxon>
        <taxon>Kineosporiaceae</taxon>
        <taxon>Kineococcus</taxon>
    </lineage>
</organism>
<dbReference type="InterPro" id="IPR000847">
    <property type="entry name" value="LysR_HTH_N"/>
</dbReference>